<dbReference type="PROSITE" id="PS50043">
    <property type="entry name" value="HTH_LUXR_2"/>
    <property type="match status" value="1"/>
</dbReference>
<evidence type="ECO:0000259" key="1">
    <source>
        <dbReference type="PROSITE" id="PS50043"/>
    </source>
</evidence>
<evidence type="ECO:0000313" key="3">
    <source>
        <dbReference type="Proteomes" id="UP000280726"/>
    </source>
</evidence>
<name>A0A3N4ZMM5_9MICO</name>
<organism evidence="2 3">
    <name type="scientific">Georgenia muralis</name>
    <dbReference type="NCBI Taxonomy" id="154117"/>
    <lineage>
        <taxon>Bacteria</taxon>
        <taxon>Bacillati</taxon>
        <taxon>Actinomycetota</taxon>
        <taxon>Actinomycetes</taxon>
        <taxon>Micrococcales</taxon>
        <taxon>Bogoriellaceae</taxon>
        <taxon>Georgenia</taxon>
    </lineage>
</organism>
<sequence length="547" mass="58415">MTVEELADLGRQALARKEWAAGYADLHAARLRGDIGAEDLRELARAAFLLGRDDEGCQLFDEAYHAFEAAGDPEQAGRCAFWVGFSLLNRGHHAEAGGWLARAQRIAEEQPGSGALGGYVAIPHAMRALYTGTPDAAFEAFAGALSTGEQCGDKDLIALATVGMGEAMARQGRVAAGIALLDELMLSMGDGTVSEIPTGIVYCVVVGLCEERFDVGRAAEWTAALDRWRRQQPDLVAFRAECQVHRSQVLQRRGSWEEAVTEAERALARLTGADDAATGMAWYQLAELHRVRGDLLAAEEAYRRAHESGLEPQPGLALLRLAQGRPDVAATAMRRAMAEAPDAVSRCRLLPAAVEVLLAAGDIDAARRVAEELTQHAADQAATPYLVAVAATARGSVLLADGRATAAAGELRLALETCLTLGLAHEAGRVELKLARARMAAGDVEAAQLDLDRARRTFERLGAETDLAVADELSVRLDAADGEPGGLTAREVEVLRLVATGRTNRAVAGELHLSEKTVARHLSNIFTKLDLPSRAAATAYAYEHRLV</sequence>
<dbReference type="Proteomes" id="UP000280726">
    <property type="component" value="Unassembled WGS sequence"/>
</dbReference>
<comment type="caution">
    <text evidence="2">The sequence shown here is derived from an EMBL/GenBank/DDBJ whole genome shotgun (WGS) entry which is preliminary data.</text>
</comment>
<dbReference type="PROSITE" id="PS00622">
    <property type="entry name" value="HTH_LUXR_1"/>
    <property type="match status" value="1"/>
</dbReference>
<dbReference type="GO" id="GO:0006355">
    <property type="term" value="P:regulation of DNA-templated transcription"/>
    <property type="evidence" value="ECO:0007669"/>
    <property type="project" value="InterPro"/>
</dbReference>
<dbReference type="PANTHER" id="PTHR47691:SF3">
    <property type="entry name" value="HTH-TYPE TRANSCRIPTIONAL REGULATOR RV0890C-RELATED"/>
    <property type="match status" value="1"/>
</dbReference>
<accession>A0A3N4ZMM5</accession>
<feature type="domain" description="HTH luxR-type" evidence="1">
    <location>
        <begin position="480"/>
        <end position="545"/>
    </location>
</feature>
<proteinExistence type="predicted"/>
<dbReference type="Pfam" id="PF00196">
    <property type="entry name" value="GerE"/>
    <property type="match status" value="1"/>
</dbReference>
<dbReference type="CDD" id="cd06170">
    <property type="entry name" value="LuxR_C_like"/>
    <property type="match status" value="1"/>
</dbReference>
<dbReference type="RefSeq" id="WP_123916152.1">
    <property type="nucleotide sequence ID" value="NZ_RKRA01000001.1"/>
</dbReference>
<gene>
    <name evidence="2" type="ORF">EDD32_1402</name>
</gene>
<dbReference type="SUPFAM" id="SSF48452">
    <property type="entry name" value="TPR-like"/>
    <property type="match status" value="2"/>
</dbReference>
<dbReference type="OrthoDB" id="27092at2"/>
<dbReference type="InterPro" id="IPR036388">
    <property type="entry name" value="WH-like_DNA-bd_sf"/>
</dbReference>
<dbReference type="EMBL" id="RKRA01000001">
    <property type="protein sequence ID" value="RPF26942.1"/>
    <property type="molecule type" value="Genomic_DNA"/>
</dbReference>
<dbReference type="SUPFAM" id="SSF46894">
    <property type="entry name" value="C-terminal effector domain of the bipartite response regulators"/>
    <property type="match status" value="1"/>
</dbReference>
<dbReference type="PANTHER" id="PTHR47691">
    <property type="entry name" value="REGULATOR-RELATED"/>
    <property type="match status" value="1"/>
</dbReference>
<dbReference type="InterPro" id="IPR011990">
    <property type="entry name" value="TPR-like_helical_dom_sf"/>
</dbReference>
<dbReference type="AlphaFoldDB" id="A0A3N4ZMM5"/>
<keyword evidence="3" id="KW-1185">Reference proteome</keyword>
<reference evidence="2 3" key="1">
    <citation type="submission" date="2018-11" db="EMBL/GenBank/DDBJ databases">
        <title>Sequencing the genomes of 1000 actinobacteria strains.</title>
        <authorList>
            <person name="Klenk H.-P."/>
        </authorList>
    </citation>
    <scope>NUCLEOTIDE SEQUENCE [LARGE SCALE GENOMIC DNA]</scope>
    <source>
        <strain evidence="2 3">DSM 14418</strain>
    </source>
</reference>
<protein>
    <submittedName>
        <fullName evidence="2">LuxR family transcriptional regulator</fullName>
    </submittedName>
</protein>
<dbReference type="PRINTS" id="PR00038">
    <property type="entry name" value="HTHLUXR"/>
</dbReference>
<dbReference type="SMART" id="SM00421">
    <property type="entry name" value="HTH_LUXR"/>
    <property type="match status" value="1"/>
</dbReference>
<dbReference type="Gene3D" id="1.10.10.10">
    <property type="entry name" value="Winged helix-like DNA-binding domain superfamily/Winged helix DNA-binding domain"/>
    <property type="match status" value="1"/>
</dbReference>
<dbReference type="InterPro" id="IPR000792">
    <property type="entry name" value="Tscrpt_reg_LuxR_C"/>
</dbReference>
<dbReference type="GO" id="GO:0003677">
    <property type="term" value="F:DNA binding"/>
    <property type="evidence" value="ECO:0007669"/>
    <property type="project" value="InterPro"/>
</dbReference>
<dbReference type="Gene3D" id="1.25.40.10">
    <property type="entry name" value="Tetratricopeptide repeat domain"/>
    <property type="match status" value="3"/>
</dbReference>
<evidence type="ECO:0000313" key="2">
    <source>
        <dbReference type="EMBL" id="RPF26942.1"/>
    </source>
</evidence>
<dbReference type="InterPro" id="IPR016032">
    <property type="entry name" value="Sig_transdc_resp-reg_C-effctor"/>
</dbReference>